<organism evidence="4 5">
    <name type="scientific">Muricoccus pecuniae</name>
    <dbReference type="NCBI Taxonomy" id="693023"/>
    <lineage>
        <taxon>Bacteria</taxon>
        <taxon>Pseudomonadati</taxon>
        <taxon>Pseudomonadota</taxon>
        <taxon>Alphaproteobacteria</taxon>
        <taxon>Acetobacterales</taxon>
        <taxon>Roseomonadaceae</taxon>
        <taxon>Muricoccus</taxon>
    </lineage>
</organism>
<evidence type="ECO:0000256" key="2">
    <source>
        <dbReference type="ARBA" id="ARBA00011741"/>
    </source>
</evidence>
<comment type="caution">
    <text evidence="4">The sequence shown here is derived from an EMBL/GenBank/DDBJ whole genome shotgun (WGS) entry which is preliminary data.</text>
</comment>
<dbReference type="RefSeq" id="WP_184514351.1">
    <property type="nucleotide sequence ID" value="NZ_JACIJD010000003.1"/>
</dbReference>
<dbReference type="GO" id="GO:0048038">
    <property type="term" value="F:quinone binding"/>
    <property type="evidence" value="ECO:0007669"/>
    <property type="project" value="InterPro"/>
</dbReference>
<dbReference type="UniPathway" id="UPA00539"/>
<gene>
    <name evidence="4" type="ORF">FHS87_000914</name>
</gene>
<comment type="subunit">
    <text evidence="2">Monomer. Interacts with PqqE.</text>
</comment>
<reference evidence="4 5" key="1">
    <citation type="submission" date="2020-08" db="EMBL/GenBank/DDBJ databases">
        <title>Genomic Encyclopedia of Type Strains, Phase IV (KMG-IV): sequencing the most valuable type-strain genomes for metagenomic binning, comparative biology and taxonomic classification.</title>
        <authorList>
            <person name="Goeker M."/>
        </authorList>
    </citation>
    <scope>NUCLEOTIDE SEQUENCE [LARGE SCALE GENOMIC DNA]</scope>
    <source>
        <strain evidence="4 5">DSM 25622</strain>
    </source>
</reference>
<keyword evidence="5" id="KW-1185">Reference proteome</keyword>
<evidence type="ECO:0000313" key="4">
    <source>
        <dbReference type="EMBL" id="MBB5692895.1"/>
    </source>
</evidence>
<dbReference type="GO" id="GO:0018189">
    <property type="term" value="P:pyrroloquinoline quinone biosynthetic process"/>
    <property type="evidence" value="ECO:0007669"/>
    <property type="project" value="UniProtKB-UniPathway"/>
</dbReference>
<sequence>MTLSPASVPRFARGMRLREDPARGRWVVVGPERLFVPDEIALEVLRLLDGARGVDAIVDDLAARYHAPREAIAADVLALLDDLQAKGVVTA</sequence>
<evidence type="ECO:0000256" key="1">
    <source>
        <dbReference type="ARBA" id="ARBA00004886"/>
    </source>
</evidence>
<keyword evidence="3" id="KW-0884">PQQ biosynthesis</keyword>
<accession>A0A840XWK9</accession>
<dbReference type="InterPro" id="IPR022479">
    <property type="entry name" value="PqqD_bac"/>
</dbReference>
<protein>
    <submittedName>
        <fullName evidence="4">Pyrroloquinoline quinone biosynthesis protein D</fullName>
    </submittedName>
</protein>
<dbReference type="Proteomes" id="UP000580654">
    <property type="component" value="Unassembled WGS sequence"/>
</dbReference>
<dbReference type="EMBL" id="JACIJD010000003">
    <property type="protein sequence ID" value="MBB5692895.1"/>
    <property type="molecule type" value="Genomic_DNA"/>
</dbReference>
<dbReference type="InterPro" id="IPR041881">
    <property type="entry name" value="PqqD_sf"/>
</dbReference>
<proteinExistence type="predicted"/>
<evidence type="ECO:0000256" key="3">
    <source>
        <dbReference type="ARBA" id="ARBA00022905"/>
    </source>
</evidence>
<evidence type="ECO:0000313" key="5">
    <source>
        <dbReference type="Proteomes" id="UP000580654"/>
    </source>
</evidence>
<dbReference type="AlphaFoldDB" id="A0A840XWK9"/>
<comment type="pathway">
    <text evidence="1">Cofactor biosynthesis; pyrroloquinoline quinone biosynthesis.</text>
</comment>
<dbReference type="NCBIfam" id="TIGR03859">
    <property type="entry name" value="PQQ_PqqD"/>
    <property type="match status" value="1"/>
</dbReference>
<name>A0A840XWK9_9PROT</name>
<dbReference type="InterPro" id="IPR008792">
    <property type="entry name" value="PQQD"/>
</dbReference>
<dbReference type="Pfam" id="PF05402">
    <property type="entry name" value="PqqD"/>
    <property type="match status" value="1"/>
</dbReference>
<dbReference type="Gene3D" id="1.10.10.1150">
    <property type="entry name" value="Coenzyme PQQ synthesis protein D (PqqD)"/>
    <property type="match status" value="1"/>
</dbReference>